<evidence type="ECO:0000256" key="10">
    <source>
        <dbReference type="ARBA" id="ARBA00022955"/>
    </source>
</evidence>
<accession>A0A9P5DTN9</accession>
<keyword evidence="12 18" id="KW-0560">Oxidoreductase</keyword>
<comment type="cofactor">
    <cofactor evidence="2">
        <name>FAD</name>
        <dbReference type="ChEBI" id="CHEBI:57692"/>
    </cofactor>
</comment>
<dbReference type="PIRSF" id="PIRSF000208">
    <property type="entry name" value="P450R"/>
    <property type="match status" value="1"/>
</dbReference>
<evidence type="ECO:0000256" key="16">
    <source>
        <dbReference type="ARBA" id="ARBA00023166"/>
    </source>
</evidence>
<organism evidence="22 23">
    <name type="scientific">Fusarium beomiforme</name>
    <dbReference type="NCBI Taxonomy" id="44412"/>
    <lineage>
        <taxon>Eukaryota</taxon>
        <taxon>Fungi</taxon>
        <taxon>Dikarya</taxon>
        <taxon>Ascomycota</taxon>
        <taxon>Pezizomycotina</taxon>
        <taxon>Sordariomycetes</taxon>
        <taxon>Hypocreomycetidae</taxon>
        <taxon>Hypocreales</taxon>
        <taxon>Nectriaceae</taxon>
        <taxon>Fusarium</taxon>
        <taxon>Fusarium burgessii species complex</taxon>
    </lineage>
</organism>
<dbReference type="SUPFAM" id="SSF63380">
    <property type="entry name" value="Riboflavin synthase domain-like"/>
    <property type="match status" value="1"/>
</dbReference>
<evidence type="ECO:0000256" key="15">
    <source>
        <dbReference type="ARBA" id="ARBA00023136"/>
    </source>
</evidence>
<comment type="function">
    <text evidence="18">This enzyme is required for electron transfer from NADP to cytochrome P450.</text>
</comment>
<keyword evidence="13" id="KW-0756">Sterol biosynthesis</keyword>
<evidence type="ECO:0000313" key="22">
    <source>
        <dbReference type="EMBL" id="KAF4334394.1"/>
    </source>
</evidence>
<proteinExistence type="inferred from homology"/>
<keyword evidence="7 18" id="KW-0256">Endoplasmic reticulum</keyword>
<dbReference type="GO" id="GO:0050660">
    <property type="term" value="F:flavin adenine dinucleotide binding"/>
    <property type="evidence" value="ECO:0007669"/>
    <property type="project" value="TreeGrafter"/>
</dbReference>
<comment type="similarity">
    <text evidence="18">In the C-terminal section; belongs to the flavoprotein pyridine nucleotide cytochrome reductase family.</text>
</comment>
<keyword evidence="19" id="KW-0732">Signal</keyword>
<dbReference type="PRINTS" id="PR00371">
    <property type="entry name" value="FPNCR"/>
</dbReference>
<dbReference type="InterPro" id="IPR001433">
    <property type="entry name" value="OxRdtase_FAD/NAD-bd"/>
</dbReference>
<dbReference type="EC" id="1.6.2.4" evidence="18"/>
<evidence type="ECO:0000256" key="7">
    <source>
        <dbReference type="ARBA" id="ARBA00022824"/>
    </source>
</evidence>
<evidence type="ECO:0000256" key="9">
    <source>
        <dbReference type="ARBA" id="ARBA00022857"/>
    </source>
</evidence>
<keyword evidence="8" id="KW-0274">FAD</keyword>
<dbReference type="InterPro" id="IPR001709">
    <property type="entry name" value="Flavoprot_Pyr_Nucl_cyt_Rdtase"/>
</dbReference>
<dbReference type="GO" id="GO:0005789">
    <property type="term" value="C:endoplasmic reticulum membrane"/>
    <property type="evidence" value="ECO:0007669"/>
    <property type="project" value="UniProtKB-SubCell"/>
</dbReference>
<dbReference type="InterPro" id="IPR003097">
    <property type="entry name" value="CysJ-like_FAD-binding"/>
</dbReference>
<keyword evidence="4" id="KW-0285">Flavoprotein</keyword>
<dbReference type="EMBL" id="PVQB02000693">
    <property type="protein sequence ID" value="KAF4334394.1"/>
    <property type="molecule type" value="Genomic_DNA"/>
</dbReference>
<evidence type="ECO:0000256" key="5">
    <source>
        <dbReference type="ARBA" id="ARBA00022643"/>
    </source>
</evidence>
<dbReference type="SUPFAM" id="SSF52218">
    <property type="entry name" value="Flavoproteins"/>
    <property type="match status" value="1"/>
</dbReference>
<evidence type="ECO:0000256" key="19">
    <source>
        <dbReference type="SAM" id="SignalP"/>
    </source>
</evidence>
<dbReference type="PANTHER" id="PTHR19384:SF17">
    <property type="entry name" value="NADPH--CYTOCHROME P450 REDUCTASE"/>
    <property type="match status" value="1"/>
</dbReference>
<dbReference type="Pfam" id="PF00258">
    <property type="entry name" value="Flavodoxin_1"/>
    <property type="match status" value="1"/>
</dbReference>
<dbReference type="InterPro" id="IPR001094">
    <property type="entry name" value="Flavdoxin-like"/>
</dbReference>
<dbReference type="GO" id="GO:0010181">
    <property type="term" value="F:FMN binding"/>
    <property type="evidence" value="ECO:0007669"/>
    <property type="project" value="InterPro"/>
</dbReference>
<gene>
    <name evidence="22" type="ORF">FBEOM_11786</name>
</gene>
<dbReference type="PANTHER" id="PTHR19384">
    <property type="entry name" value="NITRIC OXIDE SYNTHASE-RELATED"/>
    <property type="match status" value="1"/>
</dbReference>
<dbReference type="InterPro" id="IPR008254">
    <property type="entry name" value="Flavodoxin/NO_synth"/>
</dbReference>
<evidence type="ECO:0000256" key="17">
    <source>
        <dbReference type="ARBA" id="ARBA00023221"/>
    </source>
</evidence>
<dbReference type="AlphaFoldDB" id="A0A9P5DTN9"/>
<dbReference type="GO" id="GO:0016126">
    <property type="term" value="P:sterol biosynthetic process"/>
    <property type="evidence" value="ECO:0007669"/>
    <property type="project" value="UniProtKB-KW"/>
</dbReference>
<comment type="caution">
    <text evidence="22">The sequence shown here is derived from an EMBL/GenBank/DDBJ whole genome shotgun (WGS) entry which is preliminary data.</text>
</comment>
<evidence type="ECO:0000256" key="12">
    <source>
        <dbReference type="ARBA" id="ARBA00023002"/>
    </source>
</evidence>
<protein>
    <recommendedName>
        <fullName evidence="18">NADPH--cytochrome P450 reductase</fullName>
        <ecNumber evidence="18">1.6.2.4</ecNumber>
    </recommendedName>
</protein>
<dbReference type="Gene3D" id="2.40.30.10">
    <property type="entry name" value="Translation factors"/>
    <property type="match status" value="1"/>
</dbReference>
<keyword evidence="10" id="KW-0752">Steroid biosynthesis</keyword>
<dbReference type="Proteomes" id="UP000730481">
    <property type="component" value="Unassembled WGS sequence"/>
</dbReference>
<keyword evidence="9 18" id="KW-0521">NADP</keyword>
<keyword evidence="23" id="KW-1185">Reference proteome</keyword>
<keyword evidence="17" id="KW-0753">Steroid metabolism</keyword>
<keyword evidence="3" id="KW-0444">Lipid biosynthesis</keyword>
<dbReference type="InterPro" id="IPR023208">
    <property type="entry name" value="P450R"/>
</dbReference>
<evidence type="ECO:0000256" key="8">
    <source>
        <dbReference type="ARBA" id="ARBA00022827"/>
    </source>
</evidence>
<dbReference type="Pfam" id="PF00175">
    <property type="entry name" value="NAD_binding_1"/>
    <property type="match status" value="1"/>
</dbReference>
<feature type="domain" description="FAD-binding FR-type" evidence="21">
    <location>
        <begin position="270"/>
        <end position="526"/>
    </location>
</feature>
<dbReference type="Gene3D" id="3.40.50.360">
    <property type="match status" value="1"/>
</dbReference>
<dbReference type="Gene3D" id="1.20.990.10">
    <property type="entry name" value="NADPH-cytochrome p450 Reductase, Chain A, domain 3"/>
    <property type="match status" value="1"/>
</dbReference>
<evidence type="ECO:0000256" key="2">
    <source>
        <dbReference type="ARBA" id="ARBA00001974"/>
    </source>
</evidence>
<evidence type="ECO:0000256" key="4">
    <source>
        <dbReference type="ARBA" id="ARBA00022630"/>
    </source>
</evidence>
<evidence type="ECO:0000259" key="20">
    <source>
        <dbReference type="PROSITE" id="PS50902"/>
    </source>
</evidence>
<keyword evidence="6" id="KW-0812">Transmembrane</keyword>
<sequence>MAISISMMFFFAVVGEILAHLLRNKTLVSTIWKHIRWSSEGTSSESLQASTSRCIVTQMKQNDKNCVVFFGSQSGNAQDLAAKIAKEGHARFGLKTMVADLDDFDYDRLNEFPHDAVAIFVMASYGDGEPTDNAQAFFDAATAQDFLGDSERSTALSSLRYASLGLGNSSYAHYNAVIREVNHVFQEMGATRLGPGGEIDDADNNLEEDFLAWKEDMWAAVSESLGVEEIETLYEPSYVISETSMSGSAPGVQQTAQDLAQYNVAAHGTFQASRVTVANCHNLFADSDRVCLHVELSLTGTGLSYHTGDHLGVLPANSNQEVDRFLRVFGLEQKRDVTIEIHAVDMTSQLLMPSSITYEAAVRYYMDICGPVSRQTILALSSLVTNEKKSTLLALGQNKDSFNDMTHQMYFNLASFVETVFPDDPVLEVPFSALIENMPQLRPRFYSISSSSVVQRDIISITAVVESLHVPNTSRYFKGVATNYLFNAATESNPDGFTSGLGRLSYPPEIPTEIPVFVRTSTFRLPQTDRPALMIGAGTGVAPFRGFLQEKCHEVQGGQPSGPITLLYGCRKDPGDFLYKEEWERCKAVLGDKFTMHTALSRQTETKRYVQDVILEELVDKVHQLIQGDGYIYVCGDAKMGREVSSAISKAFASKASISPEEADQHIEAMRRSRHYQEDVW</sequence>
<evidence type="ECO:0000256" key="11">
    <source>
        <dbReference type="ARBA" id="ARBA00022989"/>
    </source>
</evidence>
<dbReference type="Gene3D" id="3.40.50.80">
    <property type="entry name" value="Nucleotide-binding domain of ferredoxin-NADP reductase (FNR) module"/>
    <property type="match status" value="1"/>
</dbReference>
<keyword evidence="5" id="KW-0288">FMN</keyword>
<dbReference type="PROSITE" id="PS51384">
    <property type="entry name" value="FAD_FR"/>
    <property type="match status" value="1"/>
</dbReference>
<reference evidence="22" key="2">
    <citation type="submission" date="2020-02" db="EMBL/GenBank/DDBJ databases">
        <title>Identification and distribution of gene clusters putatively required for synthesis of sphingolipid metabolism inhibitors in phylogenetically diverse species of the filamentous fungus Fusarium.</title>
        <authorList>
            <person name="Kim H.-S."/>
            <person name="Busman M."/>
            <person name="Brown D.W."/>
            <person name="Divon H."/>
            <person name="Uhlig S."/>
            <person name="Proctor R.H."/>
        </authorList>
    </citation>
    <scope>NUCLEOTIDE SEQUENCE</scope>
    <source>
        <strain evidence="22">NRRL 25174</strain>
    </source>
</reference>
<keyword evidence="16" id="KW-1207">Sterol metabolism</keyword>
<feature type="signal peptide" evidence="19">
    <location>
        <begin position="1"/>
        <end position="19"/>
    </location>
</feature>
<feature type="domain" description="Flavodoxin-like" evidence="20">
    <location>
        <begin position="66"/>
        <end position="218"/>
    </location>
</feature>
<evidence type="ECO:0000256" key="18">
    <source>
        <dbReference type="PIRNR" id="PIRNR000208"/>
    </source>
</evidence>
<keyword evidence="14" id="KW-0443">Lipid metabolism</keyword>
<feature type="chain" id="PRO_5040210132" description="NADPH--cytochrome P450 reductase" evidence="19">
    <location>
        <begin position="20"/>
        <end position="681"/>
    </location>
</feature>
<dbReference type="InterPro" id="IPR017938">
    <property type="entry name" value="Riboflavin_synthase-like_b-brl"/>
</dbReference>
<dbReference type="SUPFAM" id="SSF52343">
    <property type="entry name" value="Ferredoxin reductase-like, C-terminal NADP-linked domain"/>
    <property type="match status" value="1"/>
</dbReference>
<name>A0A9P5DTN9_9HYPO</name>
<dbReference type="GO" id="GO:0005829">
    <property type="term" value="C:cytosol"/>
    <property type="evidence" value="ECO:0007669"/>
    <property type="project" value="TreeGrafter"/>
</dbReference>
<dbReference type="Pfam" id="PF00667">
    <property type="entry name" value="FAD_binding_1"/>
    <property type="match status" value="1"/>
</dbReference>
<evidence type="ECO:0000259" key="21">
    <source>
        <dbReference type="PROSITE" id="PS51384"/>
    </source>
</evidence>
<keyword evidence="15 18" id="KW-0472">Membrane</keyword>
<keyword evidence="11" id="KW-1133">Transmembrane helix</keyword>
<dbReference type="PRINTS" id="PR00369">
    <property type="entry name" value="FLAVODOXIN"/>
</dbReference>
<evidence type="ECO:0000256" key="14">
    <source>
        <dbReference type="ARBA" id="ARBA00023098"/>
    </source>
</evidence>
<dbReference type="GO" id="GO:0003958">
    <property type="term" value="F:NADPH-hemoprotein reductase activity"/>
    <property type="evidence" value="ECO:0007669"/>
    <property type="project" value="UniProtKB-EC"/>
</dbReference>
<evidence type="ECO:0000313" key="23">
    <source>
        <dbReference type="Proteomes" id="UP000730481"/>
    </source>
</evidence>
<dbReference type="InterPro" id="IPR017927">
    <property type="entry name" value="FAD-bd_FR_type"/>
</dbReference>
<reference evidence="22" key="1">
    <citation type="journal article" date="2017" name="Mycologia">
        <title>Fusarium algeriense, sp. nov., a novel toxigenic crown rot pathogen of durum wheat from Algeria is nested in the Fusarium burgessii species complex.</title>
        <authorList>
            <person name="Laraba I."/>
            <person name="Keddad A."/>
            <person name="Boureghda H."/>
            <person name="Abdallah N."/>
            <person name="Vaughan M.M."/>
            <person name="Proctor R.H."/>
            <person name="Busman M."/>
            <person name="O'Donnell K."/>
        </authorList>
    </citation>
    <scope>NUCLEOTIDE SEQUENCE</scope>
    <source>
        <strain evidence="22">NRRL 25174</strain>
    </source>
</reference>
<dbReference type="InterPro" id="IPR023173">
    <property type="entry name" value="NADPH_Cyt_P450_Rdtase_alpha"/>
</dbReference>
<dbReference type="PROSITE" id="PS50902">
    <property type="entry name" value="FLAVODOXIN_LIKE"/>
    <property type="match status" value="1"/>
</dbReference>
<dbReference type="InterPro" id="IPR039261">
    <property type="entry name" value="FNR_nucleotide-bd"/>
</dbReference>
<comment type="subcellular location">
    <subcellularLocation>
        <location evidence="18">Endoplasmic reticulum membrane</location>
    </subcellularLocation>
</comment>
<evidence type="ECO:0000256" key="6">
    <source>
        <dbReference type="ARBA" id="ARBA00022692"/>
    </source>
</evidence>
<evidence type="ECO:0000256" key="1">
    <source>
        <dbReference type="ARBA" id="ARBA00001917"/>
    </source>
</evidence>
<dbReference type="OrthoDB" id="1856718at2759"/>
<evidence type="ECO:0000256" key="13">
    <source>
        <dbReference type="ARBA" id="ARBA00023011"/>
    </source>
</evidence>
<evidence type="ECO:0000256" key="3">
    <source>
        <dbReference type="ARBA" id="ARBA00022516"/>
    </source>
</evidence>
<comment type="catalytic activity">
    <reaction evidence="18">
        <text>2 oxidized [cytochrome P450] + NADPH = 2 reduced [cytochrome P450] + NADP(+) + H(+)</text>
        <dbReference type="Rhea" id="RHEA:24040"/>
        <dbReference type="Rhea" id="RHEA-COMP:14627"/>
        <dbReference type="Rhea" id="RHEA-COMP:14628"/>
        <dbReference type="ChEBI" id="CHEBI:15378"/>
        <dbReference type="ChEBI" id="CHEBI:55376"/>
        <dbReference type="ChEBI" id="CHEBI:57783"/>
        <dbReference type="ChEBI" id="CHEBI:58349"/>
        <dbReference type="ChEBI" id="CHEBI:60344"/>
        <dbReference type="EC" id="1.6.2.4"/>
    </reaction>
</comment>
<comment type="cofactor">
    <cofactor evidence="1">
        <name>FMN</name>
        <dbReference type="ChEBI" id="CHEBI:58210"/>
    </cofactor>
</comment>
<dbReference type="InterPro" id="IPR029039">
    <property type="entry name" value="Flavoprotein-like_sf"/>
</dbReference>